<accession>A0A4R8UDP5</accession>
<reference evidence="1 2" key="1">
    <citation type="submission" date="2019-03" db="EMBL/GenBank/DDBJ databases">
        <title>Genomics of glacier-inhabiting Cryobacterium strains.</title>
        <authorList>
            <person name="Liu Q."/>
            <person name="Xin Y.-H."/>
        </authorList>
    </citation>
    <scope>NUCLEOTIDE SEQUENCE [LARGE SCALE GENOMIC DNA]</scope>
    <source>
        <strain evidence="1 2">Sr47</strain>
    </source>
</reference>
<evidence type="ECO:0000313" key="2">
    <source>
        <dbReference type="Proteomes" id="UP000297866"/>
    </source>
</evidence>
<dbReference type="EMBL" id="SOEZ01000044">
    <property type="protein sequence ID" value="TFB51056.1"/>
    <property type="molecule type" value="Genomic_DNA"/>
</dbReference>
<name>A0A4R8UDP5_9MICO</name>
<dbReference type="OrthoDB" id="4166375at2"/>
<dbReference type="Proteomes" id="UP000297866">
    <property type="component" value="Unassembled WGS sequence"/>
</dbReference>
<keyword evidence="2" id="KW-1185">Reference proteome</keyword>
<dbReference type="RefSeq" id="WP_134490245.1">
    <property type="nucleotide sequence ID" value="NZ_SOEZ01000044.1"/>
</dbReference>
<sequence length="229" mass="25154">MPADHFKLGNLLVADLNDTDTLGRWMGHFIASLMNEAEAATGERALELRSQCSTEILKLWKHRAGLPGDSRPMSSFEPILRALEKLDPERPTWTRLRSFRNRDEFAGPTSQLLNAAIAIDESSVRAIRALLSESAIVASDHERTWISAAPNIEGDDSLGIIFDGLDLAMDGLDLAMDEVGTQNDARAVSLKTSIRSLDEAIVAAEAARRMLIERLERSPSIDVTSSDDL</sequence>
<protein>
    <submittedName>
        <fullName evidence="1">Uncharacterized protein</fullName>
    </submittedName>
</protein>
<comment type="caution">
    <text evidence="1">The sequence shown here is derived from an EMBL/GenBank/DDBJ whole genome shotgun (WGS) entry which is preliminary data.</text>
</comment>
<evidence type="ECO:0000313" key="1">
    <source>
        <dbReference type="EMBL" id="TFB51056.1"/>
    </source>
</evidence>
<dbReference type="AlphaFoldDB" id="A0A4R8UDP5"/>
<gene>
    <name evidence="1" type="ORF">E3O23_08980</name>
</gene>
<proteinExistence type="predicted"/>
<organism evidence="1 2">
    <name type="scientific">Cryobacterium tagatosivorans</name>
    <dbReference type="NCBI Taxonomy" id="1259199"/>
    <lineage>
        <taxon>Bacteria</taxon>
        <taxon>Bacillati</taxon>
        <taxon>Actinomycetota</taxon>
        <taxon>Actinomycetes</taxon>
        <taxon>Micrococcales</taxon>
        <taxon>Microbacteriaceae</taxon>
        <taxon>Cryobacterium</taxon>
    </lineage>
</organism>